<keyword evidence="4" id="KW-0677">Repeat</keyword>
<evidence type="ECO:0000256" key="3">
    <source>
        <dbReference type="ARBA" id="ARBA00022723"/>
    </source>
</evidence>
<dbReference type="OMA" id="QVAYAME"/>
<feature type="domain" description="C2H2-type" evidence="11">
    <location>
        <begin position="372"/>
        <end position="401"/>
    </location>
</feature>
<organism evidence="12 13">
    <name type="scientific">Litomosoides sigmodontis</name>
    <name type="common">Filarial nematode worm</name>
    <dbReference type="NCBI Taxonomy" id="42156"/>
    <lineage>
        <taxon>Eukaryota</taxon>
        <taxon>Metazoa</taxon>
        <taxon>Ecdysozoa</taxon>
        <taxon>Nematoda</taxon>
        <taxon>Chromadorea</taxon>
        <taxon>Rhabditida</taxon>
        <taxon>Spirurina</taxon>
        <taxon>Spiruromorpha</taxon>
        <taxon>Filarioidea</taxon>
        <taxon>Onchocercidae</taxon>
        <taxon>Litomosoides</taxon>
    </lineage>
</organism>
<dbReference type="FunFam" id="3.30.160.60:FF:000036">
    <property type="entry name" value="GLI family zinc finger 3"/>
    <property type="match status" value="1"/>
</dbReference>
<dbReference type="PROSITE" id="PS50157">
    <property type="entry name" value="ZINC_FINGER_C2H2_2"/>
    <property type="match status" value="4"/>
</dbReference>
<dbReference type="STRING" id="42156.A0A3P6U2M4"/>
<dbReference type="SUPFAM" id="SSF57667">
    <property type="entry name" value="beta-beta-alpha zinc fingers"/>
    <property type="match status" value="3"/>
</dbReference>
<keyword evidence="13" id="KW-1185">Reference proteome</keyword>
<sequence>MQKIGGASFGTQNGCDDVGRPVGSLEIAWRAPRSQGFPEVLMAAYHRQGMHAHMAPTNLATPIQSLPPTYSSCTSLNLPPFGLRSTNMSSSSSFEDLALDSLLGSEYNRKRKNERSISSLHTFSDSGTSVTSSGSSLQSTLIRPAPLTTENESSLFHSQLIISEFRHTVEQAQHLHSAKANNLGSGPESKNTNNILNRRLPGKSAENEHIVTTHIQNYGGVVHHTQKISKKTNINGHSTAPSSSTAQKEKSVFIAYVDISLAFLSSLTVSFENHSYLAKSNARNSTAPLVVTEGNSAENVDIETLEDLRCEWQGCKRKFSSQKVLVDHVFTAHIQTTKVYTCLWEGCKREEAFKAQYMLVVHVRRHTGEKPNVCTYPGCDKSYSRLENLKTHVRTHTGERPYRCEFPECGKAFSNASDRAKHQNRTHSDTKPYQCMINDCIKSYTDPSSLRKHIKSVHGDEAYELAKKNKVYPKRRNGMASDTTQSSSSKSVVDRTNDESEDEIYRINSPTQMLLSACLRTVEKINENTPEEKVRTGKKKRPKRAPPYPSNVCINPHYTSNVDPSSPDANGFSTQTVTSVNSSASSGAVQIPHPSNITNSNGNAHFDDRSMDGSMSHHECQSHYNDSSPSPPSTRNDEMAKYQKDVEEYMYNPERPSSIIRNASVGCNVVGVALGHSMLPNQNRSVEQVAYAMERVNLQPTPNIRRPVNQHVQRQGYYSNPYDGDYEDFDPMDPYPTSLGDNGNVVTAITPPTGHRKYSPVTVVEQAVQTYDWGVSMKEIDVSAPVQVQTACPETIETEKEPTMTCLTPMKLPMQHEVQDDLYMYNNNATTTPATLVSHHSMKIKTKQECGTYKTEQIGKQCTSSRIQQANSVTDRDYCTESLPSSDFTSDPVLPNVHMQQMLGGTVDAQYPISPNTYDHSTVSYGSQYTDPLMMSSCMQINNNNSRYGTDSFNITDSHSNRLQIEMPEKDSLQDLGNDDLFGDLAGMDAIVLSNVDELTSSFESIELRNMEPERLNADEQPTAE</sequence>
<keyword evidence="7" id="KW-0238">DNA-binding</keyword>
<dbReference type="GO" id="GO:0000978">
    <property type="term" value="F:RNA polymerase II cis-regulatory region sequence-specific DNA binding"/>
    <property type="evidence" value="ECO:0007669"/>
    <property type="project" value="TreeGrafter"/>
</dbReference>
<dbReference type="Proteomes" id="UP000277928">
    <property type="component" value="Unassembled WGS sequence"/>
</dbReference>
<dbReference type="GO" id="GO:0000981">
    <property type="term" value="F:DNA-binding transcription factor activity, RNA polymerase II-specific"/>
    <property type="evidence" value="ECO:0007669"/>
    <property type="project" value="TreeGrafter"/>
</dbReference>
<feature type="region of interest" description="Disordered" evidence="10">
    <location>
        <begin position="528"/>
        <end position="638"/>
    </location>
</feature>
<reference evidence="12 13" key="1">
    <citation type="submission" date="2018-08" db="EMBL/GenBank/DDBJ databases">
        <authorList>
            <person name="Laetsch R D."/>
            <person name="Stevens L."/>
            <person name="Kumar S."/>
            <person name="Blaxter L. M."/>
        </authorList>
    </citation>
    <scope>NUCLEOTIDE SEQUENCE [LARGE SCALE GENOMIC DNA]</scope>
</reference>
<keyword evidence="8" id="KW-0539">Nucleus</keyword>
<evidence type="ECO:0000256" key="7">
    <source>
        <dbReference type="ARBA" id="ARBA00023125"/>
    </source>
</evidence>
<proteinExistence type="inferred from homology"/>
<dbReference type="SMART" id="SM00355">
    <property type="entry name" value="ZnF_C2H2"/>
    <property type="match status" value="5"/>
</dbReference>
<evidence type="ECO:0000256" key="6">
    <source>
        <dbReference type="ARBA" id="ARBA00022833"/>
    </source>
</evidence>
<comment type="subcellular location">
    <subcellularLocation>
        <location evidence="1">Nucleus</location>
    </subcellularLocation>
</comment>
<dbReference type="Gene3D" id="3.30.160.60">
    <property type="entry name" value="Classic Zinc Finger"/>
    <property type="match status" value="5"/>
</dbReference>
<dbReference type="InterPro" id="IPR056436">
    <property type="entry name" value="Znf-C2H2_ZIC1-5/GLI1-3-like"/>
</dbReference>
<dbReference type="FunFam" id="3.30.160.60:FF:000048">
    <property type="entry name" value="GLI family zinc finger 3"/>
    <property type="match status" value="1"/>
</dbReference>
<dbReference type="GO" id="GO:0008270">
    <property type="term" value="F:zinc ion binding"/>
    <property type="evidence" value="ECO:0007669"/>
    <property type="project" value="UniProtKB-KW"/>
</dbReference>
<evidence type="ECO:0000259" key="11">
    <source>
        <dbReference type="PROSITE" id="PS50157"/>
    </source>
</evidence>
<dbReference type="FunFam" id="3.30.160.60:FF:000532">
    <property type="entry name" value="GLIS family zinc finger 2"/>
    <property type="match status" value="1"/>
</dbReference>
<gene>
    <name evidence="12" type="ORF">NLS_LOCUS1760</name>
</gene>
<evidence type="ECO:0000256" key="4">
    <source>
        <dbReference type="ARBA" id="ARBA00022737"/>
    </source>
</evidence>
<feature type="compositionally biased region" description="Basic and acidic residues" evidence="10">
    <location>
        <begin position="605"/>
        <end position="621"/>
    </location>
</feature>
<keyword evidence="3" id="KW-0479">Metal-binding</keyword>
<dbReference type="InterPro" id="IPR043359">
    <property type="entry name" value="GLI-like"/>
</dbReference>
<evidence type="ECO:0000256" key="8">
    <source>
        <dbReference type="ARBA" id="ARBA00023242"/>
    </source>
</evidence>
<evidence type="ECO:0000313" key="12">
    <source>
        <dbReference type="EMBL" id="VDK72374.1"/>
    </source>
</evidence>
<dbReference type="EMBL" id="UYRX01000068">
    <property type="protein sequence ID" value="VDK72374.1"/>
    <property type="molecule type" value="Genomic_DNA"/>
</dbReference>
<feature type="domain" description="C2H2-type" evidence="11">
    <location>
        <begin position="340"/>
        <end position="371"/>
    </location>
</feature>
<dbReference type="Pfam" id="PF00096">
    <property type="entry name" value="zf-C2H2"/>
    <property type="match status" value="2"/>
</dbReference>
<dbReference type="PANTHER" id="PTHR45718">
    <property type="entry name" value="TRANSCRIPTIONAL ACTIVATOR CUBITUS INTERRUPTUS"/>
    <property type="match status" value="1"/>
</dbReference>
<feature type="domain" description="C2H2-type" evidence="11">
    <location>
        <begin position="402"/>
        <end position="432"/>
    </location>
</feature>
<evidence type="ECO:0000256" key="2">
    <source>
        <dbReference type="ARBA" id="ARBA00010831"/>
    </source>
</evidence>
<name>A0A3P6U2M4_LITSI</name>
<dbReference type="OrthoDB" id="3214149at2759"/>
<evidence type="ECO:0000256" key="9">
    <source>
        <dbReference type="PROSITE-ProRule" id="PRU00042"/>
    </source>
</evidence>
<dbReference type="PROSITE" id="PS00028">
    <property type="entry name" value="ZINC_FINGER_C2H2_1"/>
    <property type="match status" value="4"/>
</dbReference>
<dbReference type="Pfam" id="PF23561">
    <property type="entry name" value="zf-C2H2_15"/>
    <property type="match status" value="1"/>
</dbReference>
<evidence type="ECO:0000313" key="13">
    <source>
        <dbReference type="Proteomes" id="UP000277928"/>
    </source>
</evidence>
<dbReference type="GO" id="GO:0005634">
    <property type="term" value="C:nucleus"/>
    <property type="evidence" value="ECO:0007669"/>
    <property type="project" value="UniProtKB-SubCell"/>
</dbReference>
<feature type="region of interest" description="Disordered" evidence="10">
    <location>
        <begin position="468"/>
        <end position="501"/>
    </location>
</feature>
<dbReference type="GO" id="GO:0140297">
    <property type="term" value="F:DNA-binding transcription factor binding"/>
    <property type="evidence" value="ECO:0007669"/>
    <property type="project" value="UniProtKB-ARBA"/>
</dbReference>
<keyword evidence="5 9" id="KW-0863">Zinc-finger</keyword>
<dbReference type="InterPro" id="IPR013087">
    <property type="entry name" value="Znf_C2H2_type"/>
</dbReference>
<dbReference type="PANTHER" id="PTHR45718:SF8">
    <property type="entry name" value="GLIS FAMILY ZINC FINGER 2"/>
    <property type="match status" value="1"/>
</dbReference>
<evidence type="ECO:0000256" key="5">
    <source>
        <dbReference type="ARBA" id="ARBA00022771"/>
    </source>
</evidence>
<feature type="compositionally biased region" description="Basic residues" evidence="10">
    <location>
        <begin position="468"/>
        <end position="477"/>
    </location>
</feature>
<feature type="compositionally biased region" description="Low complexity" evidence="10">
    <location>
        <begin position="481"/>
        <end position="491"/>
    </location>
</feature>
<feature type="domain" description="C2H2-type" evidence="11">
    <location>
        <begin position="433"/>
        <end position="463"/>
    </location>
</feature>
<feature type="compositionally biased region" description="Polar residues" evidence="10">
    <location>
        <begin position="557"/>
        <end position="603"/>
    </location>
</feature>
<dbReference type="AlphaFoldDB" id="A0A3P6U2M4"/>
<protein>
    <recommendedName>
        <fullName evidence="11">C2H2-type domain-containing protein</fullName>
    </recommendedName>
</protein>
<evidence type="ECO:0000256" key="1">
    <source>
        <dbReference type="ARBA" id="ARBA00004123"/>
    </source>
</evidence>
<accession>A0A3P6U2M4</accession>
<evidence type="ECO:0000256" key="10">
    <source>
        <dbReference type="SAM" id="MobiDB-lite"/>
    </source>
</evidence>
<dbReference type="FunFam" id="3.30.160.60:FF:000031">
    <property type="entry name" value="GLI family zinc finger 3"/>
    <property type="match status" value="1"/>
</dbReference>
<dbReference type="InterPro" id="IPR036236">
    <property type="entry name" value="Znf_C2H2_sf"/>
</dbReference>
<keyword evidence="6" id="KW-0862">Zinc</keyword>
<comment type="similarity">
    <text evidence="2">Belongs to the GLI C2H2-type zinc-finger protein family.</text>
</comment>